<dbReference type="Proteomes" id="UP000015103">
    <property type="component" value="Unassembled WGS sequence"/>
</dbReference>
<dbReference type="EMBL" id="ACPB03020783">
    <property type="status" value="NOT_ANNOTATED_CDS"/>
    <property type="molecule type" value="Genomic_DNA"/>
</dbReference>
<accession>T1H8U8</accession>
<keyword evidence="3" id="KW-1185">Reference proteome</keyword>
<reference evidence="2" key="1">
    <citation type="submission" date="2015-05" db="UniProtKB">
        <authorList>
            <consortium name="EnsemblMetazoa"/>
        </authorList>
    </citation>
    <scope>IDENTIFICATION</scope>
</reference>
<dbReference type="InParanoid" id="T1H8U8"/>
<sequence>MSGHIFIYMYRQTPPPDIDTGWPTSDMISNTILTALAYCVGISLAAQFPAGIDPRLCPNYPQCDNAILAAFSKNPLPFMTQGKQK</sequence>
<dbReference type="HOGENOM" id="CLU_2515443_0_0_1"/>
<dbReference type="Pfam" id="PF17223">
    <property type="entry name" value="CPCFC"/>
    <property type="match status" value="1"/>
</dbReference>
<organism evidence="2 3">
    <name type="scientific">Rhodnius prolixus</name>
    <name type="common">Triatomid bug</name>
    <dbReference type="NCBI Taxonomy" id="13249"/>
    <lineage>
        <taxon>Eukaryota</taxon>
        <taxon>Metazoa</taxon>
        <taxon>Ecdysozoa</taxon>
        <taxon>Arthropoda</taxon>
        <taxon>Hexapoda</taxon>
        <taxon>Insecta</taxon>
        <taxon>Pterygota</taxon>
        <taxon>Neoptera</taxon>
        <taxon>Paraneoptera</taxon>
        <taxon>Hemiptera</taxon>
        <taxon>Heteroptera</taxon>
        <taxon>Panheteroptera</taxon>
        <taxon>Cimicomorpha</taxon>
        <taxon>Reduviidae</taxon>
        <taxon>Triatominae</taxon>
        <taxon>Rhodnius</taxon>
    </lineage>
</organism>
<dbReference type="GO" id="GO:0042302">
    <property type="term" value="F:structural constituent of cuticle"/>
    <property type="evidence" value="ECO:0007669"/>
    <property type="project" value="InterPro"/>
</dbReference>
<proteinExistence type="predicted"/>
<dbReference type="InterPro" id="IPR033778">
    <property type="entry name" value="CPCFC"/>
</dbReference>
<dbReference type="AlphaFoldDB" id="T1H8U8"/>
<evidence type="ECO:0000313" key="3">
    <source>
        <dbReference type="Proteomes" id="UP000015103"/>
    </source>
</evidence>
<protein>
    <submittedName>
        <fullName evidence="2">CPCFC domain-containing protein</fullName>
    </submittedName>
</protein>
<evidence type="ECO:0000259" key="1">
    <source>
        <dbReference type="Pfam" id="PF17223"/>
    </source>
</evidence>
<dbReference type="VEuPathDB" id="VectorBase:RPRC000447"/>
<name>T1H8U8_RHOPR</name>
<evidence type="ECO:0000313" key="2">
    <source>
        <dbReference type="EnsemblMetazoa" id="RPRC000447-PA"/>
    </source>
</evidence>
<feature type="domain" description="Cuticle protein CPCFC" evidence="1">
    <location>
        <begin position="48"/>
        <end position="64"/>
    </location>
</feature>
<dbReference type="EnsemblMetazoa" id="RPRC000447-RA">
    <property type="protein sequence ID" value="RPRC000447-PA"/>
    <property type="gene ID" value="RPRC000447"/>
</dbReference>